<evidence type="ECO:0000313" key="3">
    <source>
        <dbReference type="Proteomes" id="UP000569914"/>
    </source>
</evidence>
<dbReference type="Pfam" id="PF14013">
    <property type="entry name" value="MT0933_antitox"/>
    <property type="match status" value="1"/>
</dbReference>
<evidence type="ECO:0000313" key="2">
    <source>
        <dbReference type="EMBL" id="NYE69328.1"/>
    </source>
</evidence>
<gene>
    <name evidence="2" type="ORF">BKA15_000657</name>
</gene>
<organism evidence="2 3">
    <name type="scientific">Microlunatus parietis</name>
    <dbReference type="NCBI Taxonomy" id="682979"/>
    <lineage>
        <taxon>Bacteria</taxon>
        <taxon>Bacillati</taxon>
        <taxon>Actinomycetota</taxon>
        <taxon>Actinomycetes</taxon>
        <taxon>Propionibacteriales</taxon>
        <taxon>Propionibacteriaceae</taxon>
        <taxon>Microlunatus</taxon>
    </lineage>
</organism>
<comment type="caution">
    <text evidence="2">The sequence shown here is derived from an EMBL/GenBank/DDBJ whole genome shotgun (WGS) entry which is preliminary data.</text>
</comment>
<dbReference type="AlphaFoldDB" id="A0A7Y9LA21"/>
<reference evidence="2 3" key="1">
    <citation type="submission" date="2020-07" db="EMBL/GenBank/DDBJ databases">
        <title>Sequencing the genomes of 1000 actinobacteria strains.</title>
        <authorList>
            <person name="Klenk H.-P."/>
        </authorList>
    </citation>
    <scope>NUCLEOTIDE SEQUENCE [LARGE SCALE GENOMIC DNA]</scope>
    <source>
        <strain evidence="2 3">DSM 22083</strain>
    </source>
</reference>
<feature type="region of interest" description="Disordered" evidence="1">
    <location>
        <begin position="49"/>
        <end position="68"/>
    </location>
</feature>
<evidence type="ECO:0008006" key="4">
    <source>
        <dbReference type="Google" id="ProtNLM"/>
    </source>
</evidence>
<dbReference type="Proteomes" id="UP000569914">
    <property type="component" value="Unassembled WGS sequence"/>
</dbReference>
<dbReference type="RefSeq" id="WP_179748065.1">
    <property type="nucleotide sequence ID" value="NZ_JACCBU010000001.1"/>
</dbReference>
<name>A0A7Y9LA21_9ACTN</name>
<proteinExistence type="predicted"/>
<keyword evidence="3" id="KW-1185">Reference proteome</keyword>
<sequence>MGIFDKAKEMLGDNQEAVDQGIDQAANFVDEKTGGQHSEQIDQGADFVKDQAGNFLGGGNQDEPEQPA</sequence>
<dbReference type="InterPro" id="IPR028037">
    <property type="entry name" value="Antitoxin_Rv0909/MT0933"/>
</dbReference>
<evidence type="ECO:0000256" key="1">
    <source>
        <dbReference type="SAM" id="MobiDB-lite"/>
    </source>
</evidence>
<accession>A0A7Y9LA21</accession>
<dbReference type="EMBL" id="JACCBU010000001">
    <property type="protein sequence ID" value="NYE69328.1"/>
    <property type="molecule type" value="Genomic_DNA"/>
</dbReference>
<protein>
    <recommendedName>
        <fullName evidence="4">MT0933-like antitoxin protein</fullName>
    </recommendedName>
</protein>